<dbReference type="Proteomes" id="UP000008909">
    <property type="component" value="Unassembled WGS sequence"/>
</dbReference>
<dbReference type="GO" id="GO:0008270">
    <property type="term" value="F:zinc ion binding"/>
    <property type="evidence" value="ECO:0007669"/>
    <property type="project" value="UniProtKB-KW"/>
</dbReference>
<evidence type="ECO:0000256" key="1">
    <source>
        <dbReference type="ARBA" id="ARBA00004123"/>
    </source>
</evidence>
<dbReference type="EMBL" id="DF142901">
    <property type="protein sequence ID" value="GAA48657.1"/>
    <property type="molecule type" value="Genomic_DNA"/>
</dbReference>
<gene>
    <name evidence="9" type="ORF">CLF_101880</name>
</gene>
<sequence length="185" mass="21795">MRHEEVHLQRNQFQCEYCGRSYRYSRSLNVHYRRCHQNSTLNKNSYKCETCGQEFPFELHLKRHAQVHSAEAQTKCNKCGRLYLCKKSLYVHRNLCKERSTDGKAPCAHPEFVCEICGNTFRTKVVLRRHQQIHSAGKGFDCNICGKRYTQKASLWRHNVQTHTVESREILNPDEQTFAETINSE</sequence>
<feature type="domain" description="C2H2-type" evidence="8">
    <location>
        <begin position="112"/>
        <end position="139"/>
    </location>
</feature>
<dbReference type="PANTHER" id="PTHR16515:SF66">
    <property type="entry name" value="C2H2-TYPE DOMAIN-CONTAINING PROTEIN"/>
    <property type="match status" value="1"/>
</dbReference>
<feature type="domain" description="C2H2-type" evidence="8">
    <location>
        <begin position="140"/>
        <end position="168"/>
    </location>
</feature>
<keyword evidence="10" id="KW-1185">Reference proteome</keyword>
<feature type="domain" description="C2H2-type" evidence="8">
    <location>
        <begin position="46"/>
        <end position="73"/>
    </location>
</feature>
<dbReference type="PANTHER" id="PTHR16515">
    <property type="entry name" value="PR DOMAIN ZINC FINGER PROTEIN"/>
    <property type="match status" value="1"/>
</dbReference>
<evidence type="ECO:0000313" key="9">
    <source>
        <dbReference type="EMBL" id="GAA48657.1"/>
    </source>
</evidence>
<evidence type="ECO:0000256" key="3">
    <source>
        <dbReference type="ARBA" id="ARBA00022737"/>
    </source>
</evidence>
<dbReference type="Gene3D" id="3.30.160.60">
    <property type="entry name" value="Classic Zinc Finger"/>
    <property type="match status" value="4"/>
</dbReference>
<dbReference type="FunFam" id="3.30.160.60:FF:000100">
    <property type="entry name" value="Zinc finger 45-like"/>
    <property type="match status" value="1"/>
</dbReference>
<keyword evidence="5" id="KW-0862">Zinc</keyword>
<dbReference type="InterPro" id="IPR050331">
    <property type="entry name" value="Zinc_finger"/>
</dbReference>
<reference evidence="9" key="1">
    <citation type="journal article" date="2011" name="Genome Biol.">
        <title>The draft genome of the carcinogenic human liver fluke Clonorchis sinensis.</title>
        <authorList>
            <person name="Wang X."/>
            <person name="Chen W."/>
            <person name="Huang Y."/>
            <person name="Sun J."/>
            <person name="Men J."/>
            <person name="Liu H."/>
            <person name="Luo F."/>
            <person name="Guo L."/>
            <person name="Lv X."/>
            <person name="Deng C."/>
            <person name="Zhou C."/>
            <person name="Fan Y."/>
            <person name="Li X."/>
            <person name="Huang L."/>
            <person name="Hu Y."/>
            <person name="Liang C."/>
            <person name="Hu X."/>
            <person name="Xu J."/>
            <person name="Yu X."/>
        </authorList>
    </citation>
    <scope>NUCLEOTIDE SEQUENCE [LARGE SCALE GENOMIC DNA]</scope>
    <source>
        <strain evidence="9">Henan</strain>
    </source>
</reference>
<dbReference type="InterPro" id="IPR036236">
    <property type="entry name" value="Znf_C2H2_sf"/>
</dbReference>
<dbReference type="FunFam" id="3.30.160.60:FF:000870">
    <property type="entry name" value="zinc finger protein 197 isoform X1"/>
    <property type="match status" value="1"/>
</dbReference>
<feature type="domain" description="C2H2-type" evidence="8">
    <location>
        <begin position="13"/>
        <end position="41"/>
    </location>
</feature>
<evidence type="ECO:0000313" key="10">
    <source>
        <dbReference type="Proteomes" id="UP000008909"/>
    </source>
</evidence>
<comment type="subcellular location">
    <subcellularLocation>
        <location evidence="1">Nucleus</location>
    </subcellularLocation>
</comment>
<keyword evidence="6" id="KW-0539">Nucleus</keyword>
<proteinExistence type="predicted"/>
<accession>G7Y6S2</accession>
<reference key="2">
    <citation type="submission" date="2011-10" db="EMBL/GenBank/DDBJ databases">
        <title>The genome and transcriptome sequence of Clonorchis sinensis provide insights into the carcinogenic liver fluke.</title>
        <authorList>
            <person name="Wang X."/>
            <person name="Huang Y."/>
            <person name="Chen W."/>
            <person name="Liu H."/>
            <person name="Guo L."/>
            <person name="Chen Y."/>
            <person name="Luo F."/>
            <person name="Zhou W."/>
            <person name="Sun J."/>
            <person name="Mao Q."/>
            <person name="Liang P."/>
            <person name="Zhou C."/>
            <person name="Tian Y."/>
            <person name="Men J."/>
            <person name="Lv X."/>
            <person name="Huang L."/>
            <person name="Zhou J."/>
            <person name="Hu Y."/>
            <person name="Li R."/>
            <person name="Zhang F."/>
            <person name="Lei H."/>
            <person name="Li X."/>
            <person name="Hu X."/>
            <person name="Liang C."/>
            <person name="Xu J."/>
            <person name="Wu Z."/>
            <person name="Yu X."/>
        </authorList>
    </citation>
    <scope>NUCLEOTIDE SEQUENCE</scope>
    <source>
        <strain>Henan</strain>
    </source>
</reference>
<dbReference type="GO" id="GO:0010468">
    <property type="term" value="P:regulation of gene expression"/>
    <property type="evidence" value="ECO:0007669"/>
    <property type="project" value="TreeGrafter"/>
</dbReference>
<keyword evidence="4 7" id="KW-0863">Zinc-finger</keyword>
<evidence type="ECO:0000256" key="6">
    <source>
        <dbReference type="ARBA" id="ARBA00023242"/>
    </source>
</evidence>
<protein>
    <submittedName>
        <fullName evidence="9">Zinc finger protein 90</fullName>
    </submittedName>
</protein>
<evidence type="ECO:0000256" key="7">
    <source>
        <dbReference type="PROSITE-ProRule" id="PRU00042"/>
    </source>
</evidence>
<evidence type="ECO:0000259" key="8">
    <source>
        <dbReference type="PROSITE" id="PS50157"/>
    </source>
</evidence>
<dbReference type="SMART" id="SM00355">
    <property type="entry name" value="ZnF_C2H2"/>
    <property type="match status" value="4"/>
</dbReference>
<evidence type="ECO:0000256" key="4">
    <source>
        <dbReference type="ARBA" id="ARBA00022771"/>
    </source>
</evidence>
<name>G7Y6S2_CLOSI</name>
<dbReference type="AlphaFoldDB" id="G7Y6S2"/>
<dbReference type="GO" id="GO:0005634">
    <property type="term" value="C:nucleus"/>
    <property type="evidence" value="ECO:0007669"/>
    <property type="project" value="UniProtKB-SubCell"/>
</dbReference>
<keyword evidence="3" id="KW-0677">Repeat</keyword>
<dbReference type="SUPFAM" id="SSF57667">
    <property type="entry name" value="beta-beta-alpha zinc fingers"/>
    <property type="match status" value="3"/>
</dbReference>
<organism evidence="9 10">
    <name type="scientific">Clonorchis sinensis</name>
    <name type="common">Chinese liver fluke</name>
    <dbReference type="NCBI Taxonomy" id="79923"/>
    <lineage>
        <taxon>Eukaryota</taxon>
        <taxon>Metazoa</taxon>
        <taxon>Spiralia</taxon>
        <taxon>Lophotrochozoa</taxon>
        <taxon>Platyhelminthes</taxon>
        <taxon>Trematoda</taxon>
        <taxon>Digenea</taxon>
        <taxon>Opisthorchiida</taxon>
        <taxon>Opisthorchiata</taxon>
        <taxon>Opisthorchiidae</taxon>
        <taxon>Clonorchis</taxon>
    </lineage>
</organism>
<keyword evidence="2" id="KW-0479">Metal-binding</keyword>
<evidence type="ECO:0000256" key="5">
    <source>
        <dbReference type="ARBA" id="ARBA00022833"/>
    </source>
</evidence>
<dbReference type="Pfam" id="PF00096">
    <property type="entry name" value="zf-C2H2"/>
    <property type="match status" value="4"/>
</dbReference>
<evidence type="ECO:0000256" key="2">
    <source>
        <dbReference type="ARBA" id="ARBA00022723"/>
    </source>
</evidence>
<dbReference type="PROSITE" id="PS50157">
    <property type="entry name" value="ZINC_FINGER_C2H2_2"/>
    <property type="match status" value="4"/>
</dbReference>
<dbReference type="InterPro" id="IPR013087">
    <property type="entry name" value="Znf_C2H2_type"/>
</dbReference>
<dbReference type="PROSITE" id="PS00028">
    <property type="entry name" value="ZINC_FINGER_C2H2_1"/>
    <property type="match status" value="3"/>
</dbReference>